<comment type="caution">
    <text evidence="1">The sequence shown here is derived from an EMBL/GenBank/DDBJ whole genome shotgun (WGS) entry which is preliminary data.</text>
</comment>
<protein>
    <submittedName>
        <fullName evidence="1">15924_t:CDS:1</fullName>
    </submittedName>
</protein>
<dbReference type="AlphaFoldDB" id="A0A9N9IC72"/>
<name>A0A9N9IC72_9GLOM</name>
<organism evidence="1 2">
    <name type="scientific">Cetraspora pellucida</name>
    <dbReference type="NCBI Taxonomy" id="1433469"/>
    <lineage>
        <taxon>Eukaryota</taxon>
        <taxon>Fungi</taxon>
        <taxon>Fungi incertae sedis</taxon>
        <taxon>Mucoromycota</taxon>
        <taxon>Glomeromycotina</taxon>
        <taxon>Glomeromycetes</taxon>
        <taxon>Diversisporales</taxon>
        <taxon>Gigasporaceae</taxon>
        <taxon>Cetraspora</taxon>
    </lineage>
</organism>
<dbReference type="EMBL" id="CAJVQA010014396">
    <property type="protein sequence ID" value="CAG8730776.1"/>
    <property type="molecule type" value="Genomic_DNA"/>
</dbReference>
<dbReference type="Proteomes" id="UP000789759">
    <property type="component" value="Unassembled WGS sequence"/>
</dbReference>
<gene>
    <name evidence="1" type="ORF">CPELLU_LOCUS13479</name>
</gene>
<sequence>MKNNENFESNDILESFQFSNHENLEIELIVNLSNTNFGEQSNIKKISKISHTIITQRSGNMDFEPSTIIESEFRIMFLSITEMSSNKSMVAENDENKLNIIDRNCRQKDSC</sequence>
<accession>A0A9N9IC72</accession>
<evidence type="ECO:0000313" key="1">
    <source>
        <dbReference type="EMBL" id="CAG8730776.1"/>
    </source>
</evidence>
<reference evidence="1" key="1">
    <citation type="submission" date="2021-06" db="EMBL/GenBank/DDBJ databases">
        <authorList>
            <person name="Kallberg Y."/>
            <person name="Tangrot J."/>
            <person name="Rosling A."/>
        </authorList>
    </citation>
    <scope>NUCLEOTIDE SEQUENCE</scope>
    <source>
        <strain evidence="1">FL966</strain>
    </source>
</reference>
<keyword evidence="2" id="KW-1185">Reference proteome</keyword>
<proteinExistence type="predicted"/>
<evidence type="ECO:0000313" key="2">
    <source>
        <dbReference type="Proteomes" id="UP000789759"/>
    </source>
</evidence>